<keyword evidence="1" id="KW-0175">Coiled coil</keyword>
<protein>
    <recommendedName>
        <fullName evidence="5">DUF5667 domain-containing protein</fullName>
    </recommendedName>
</protein>
<sequence length="290" mass="31474">MTGKGGKRILPYRKGFPIMNKTVAFIGLGAAVCMAAPAFAQDTHLSLTKESVASMHEITAALDKVTDEPGTADAVKTVKKVREKLVDLGKRQLELPGATPQEQAQISAQMTEVQKISGELVKSLARLKKEGLLTPDLQKALMDLQSVQTELAQASQDKAAQAEPFPKDAEGNTHETLLAKTVDEVKKLDDSLSRVKDEETSKAAVDQIGHYRTALLDIAKKQAALPPLTRNQQAKLTGVQQQLVEMMQPIVKHVTAIMLSPDASKNLKEALNSLSDLPKEVQKIREEAAK</sequence>
<feature type="signal peptide" evidence="2">
    <location>
        <begin position="1"/>
        <end position="40"/>
    </location>
</feature>
<organism evidence="3 4">
    <name type="scientific">Akkermansia muciniphila</name>
    <dbReference type="NCBI Taxonomy" id="239935"/>
    <lineage>
        <taxon>Bacteria</taxon>
        <taxon>Pseudomonadati</taxon>
        <taxon>Verrucomicrobiota</taxon>
        <taxon>Verrucomicrobiia</taxon>
        <taxon>Verrucomicrobiales</taxon>
        <taxon>Akkermansiaceae</taxon>
        <taxon>Akkermansia</taxon>
    </lineage>
</organism>
<proteinExistence type="predicted"/>
<feature type="chain" id="PRO_5014964342" description="DUF5667 domain-containing protein" evidence="2">
    <location>
        <begin position="41"/>
        <end position="290"/>
    </location>
</feature>
<name>A0A2N8HFI6_9BACT</name>
<evidence type="ECO:0000256" key="2">
    <source>
        <dbReference type="SAM" id="SignalP"/>
    </source>
</evidence>
<evidence type="ECO:0000313" key="4">
    <source>
        <dbReference type="Proteomes" id="UP000236000"/>
    </source>
</evidence>
<accession>A0A2N8HFI6</accession>
<evidence type="ECO:0008006" key="5">
    <source>
        <dbReference type="Google" id="ProtNLM"/>
    </source>
</evidence>
<evidence type="ECO:0000313" key="3">
    <source>
        <dbReference type="EMBL" id="PNC19044.1"/>
    </source>
</evidence>
<dbReference type="Proteomes" id="UP000236000">
    <property type="component" value="Unassembled WGS sequence"/>
</dbReference>
<dbReference type="EMBL" id="PJKA01000006">
    <property type="protein sequence ID" value="PNC19044.1"/>
    <property type="molecule type" value="Genomic_DNA"/>
</dbReference>
<dbReference type="AlphaFoldDB" id="A0A2N8HFI6"/>
<reference evidence="3 4" key="1">
    <citation type="journal article" date="2017" name="BMC Genomics">
        <title>Genome sequencing of 39 Akkermansia muciniphila isolates reveals its population structure, genomic and functional diverisity, and global distribution in mammalian gut microbiotas.</title>
        <authorList>
            <person name="Guo X."/>
            <person name="Li S."/>
            <person name="Zhang J."/>
            <person name="Wu F."/>
            <person name="Li X."/>
            <person name="Wu D."/>
            <person name="Zhang M."/>
            <person name="Ou Z."/>
            <person name="Jie Z."/>
            <person name="Yan Q."/>
            <person name="Li P."/>
            <person name="Yi J."/>
            <person name="Peng Y."/>
        </authorList>
    </citation>
    <scope>NUCLEOTIDE SEQUENCE [LARGE SCALE GENOMIC DNA]</scope>
    <source>
        <strain evidence="3 4">GP24</strain>
    </source>
</reference>
<gene>
    <name evidence="3" type="ORF">CXU22_04470</name>
</gene>
<comment type="caution">
    <text evidence="3">The sequence shown here is derived from an EMBL/GenBank/DDBJ whole genome shotgun (WGS) entry which is preliminary data.</text>
</comment>
<keyword evidence="2" id="KW-0732">Signal</keyword>
<feature type="coiled-coil region" evidence="1">
    <location>
        <begin position="137"/>
        <end position="198"/>
    </location>
</feature>
<evidence type="ECO:0000256" key="1">
    <source>
        <dbReference type="SAM" id="Coils"/>
    </source>
</evidence>